<dbReference type="SUPFAM" id="SSF56954">
    <property type="entry name" value="Outer membrane efflux proteins (OEP)"/>
    <property type="match status" value="1"/>
</dbReference>
<keyword evidence="6" id="KW-0472">Membrane</keyword>
<protein>
    <submittedName>
        <fullName evidence="8">Outer membrane protein TolC</fullName>
    </submittedName>
</protein>
<dbReference type="AlphaFoldDB" id="A0A1H6U722"/>
<dbReference type="PANTHER" id="PTHR30026">
    <property type="entry name" value="OUTER MEMBRANE PROTEIN TOLC"/>
    <property type="match status" value="1"/>
</dbReference>
<keyword evidence="4" id="KW-1134">Transmembrane beta strand</keyword>
<reference evidence="8 9" key="1">
    <citation type="submission" date="2016-10" db="EMBL/GenBank/DDBJ databases">
        <authorList>
            <person name="de Groot N.N."/>
        </authorList>
    </citation>
    <scope>NUCLEOTIDE SEQUENCE [LARGE SCALE GENOMIC DNA]</scope>
    <source>
        <strain evidence="8 9">DSM 26515</strain>
    </source>
</reference>
<organism evidence="8 9">
    <name type="scientific">Frateuria terrea</name>
    <dbReference type="NCBI Taxonomy" id="529704"/>
    <lineage>
        <taxon>Bacteria</taxon>
        <taxon>Pseudomonadati</taxon>
        <taxon>Pseudomonadota</taxon>
        <taxon>Gammaproteobacteria</taxon>
        <taxon>Lysobacterales</taxon>
        <taxon>Rhodanobacteraceae</taxon>
        <taxon>Frateuria</taxon>
    </lineage>
</organism>
<comment type="similarity">
    <text evidence="2">Belongs to the outer membrane factor (OMF) (TC 1.B.17) family.</text>
</comment>
<dbReference type="EMBL" id="FNYC01000003">
    <property type="protein sequence ID" value="SEI88101.1"/>
    <property type="molecule type" value="Genomic_DNA"/>
</dbReference>
<keyword evidence="7" id="KW-0998">Cell outer membrane</keyword>
<keyword evidence="3" id="KW-0813">Transport</keyword>
<dbReference type="GO" id="GO:0015288">
    <property type="term" value="F:porin activity"/>
    <property type="evidence" value="ECO:0007669"/>
    <property type="project" value="TreeGrafter"/>
</dbReference>
<name>A0A1H6U722_9GAMM</name>
<proteinExistence type="inferred from homology"/>
<dbReference type="RefSeq" id="WP_091336096.1">
    <property type="nucleotide sequence ID" value="NZ_FNYC01000003.1"/>
</dbReference>
<dbReference type="Pfam" id="PF02321">
    <property type="entry name" value="OEP"/>
    <property type="match status" value="2"/>
</dbReference>
<dbReference type="GO" id="GO:0009279">
    <property type="term" value="C:cell outer membrane"/>
    <property type="evidence" value="ECO:0007669"/>
    <property type="project" value="UniProtKB-SubCell"/>
</dbReference>
<evidence type="ECO:0000313" key="8">
    <source>
        <dbReference type="EMBL" id="SEI88101.1"/>
    </source>
</evidence>
<keyword evidence="9" id="KW-1185">Reference proteome</keyword>
<comment type="subcellular location">
    <subcellularLocation>
        <location evidence="1">Cell outer membrane</location>
    </subcellularLocation>
</comment>
<dbReference type="Gene3D" id="1.20.1600.10">
    <property type="entry name" value="Outer membrane efflux proteins (OEP)"/>
    <property type="match status" value="1"/>
</dbReference>
<dbReference type="GO" id="GO:1990281">
    <property type="term" value="C:efflux pump complex"/>
    <property type="evidence" value="ECO:0007669"/>
    <property type="project" value="TreeGrafter"/>
</dbReference>
<evidence type="ECO:0000256" key="6">
    <source>
        <dbReference type="ARBA" id="ARBA00023136"/>
    </source>
</evidence>
<keyword evidence="5" id="KW-0812">Transmembrane</keyword>
<dbReference type="Proteomes" id="UP000199420">
    <property type="component" value="Unassembled WGS sequence"/>
</dbReference>
<dbReference type="GO" id="GO:0015562">
    <property type="term" value="F:efflux transmembrane transporter activity"/>
    <property type="evidence" value="ECO:0007669"/>
    <property type="project" value="InterPro"/>
</dbReference>
<dbReference type="STRING" id="529704.SAMN02927913_1810"/>
<sequence length="499" mass="54962">MPSTLVFPKKALAAALGTLILAGCAVHPRPLTLEQRRATLAADSQVMFNGQTPVSGPITLDEAMARALKYNLDHRVKMMEEALAQQQLDLSSFDLLPQLTAAAGYTTRDNVLASSSQDIVTGQQSLVPSTSSEQNARRADLGMSWNVLDFGVSYYGARQQADRVLAAQQRRRKVVQLLMQQTREAYWQAAGAQKLQAQIEPLLTQAQQALGDSQAIEKQGLKDPLQSLGYQRELLSLVLQLESIRDELAQAKPKLASIMNLEPGRQFELAPPDGFAEPRLAIAPEKMEETALLNRPELIEASYNERIGLNETHKAMAKLLPGIELSAGAHYDSNHFLVNNEWRDAGLQVSWNLLNLLSARHIKAAAKAQYDLAREQRLALNMAVLTQVHVAYIDYASRKQQFEWTQQLNDVEQRILEHTRNATAANAQGKLSEIRAATGALMAELRLYQSYAAYQGAYGQMVATLGLDPVPATVVGHDLPSLEKAIHETGQQWSEGAAQ</sequence>
<accession>A0A1H6U722</accession>
<evidence type="ECO:0000256" key="7">
    <source>
        <dbReference type="ARBA" id="ARBA00023237"/>
    </source>
</evidence>
<evidence type="ECO:0000256" key="1">
    <source>
        <dbReference type="ARBA" id="ARBA00004442"/>
    </source>
</evidence>
<gene>
    <name evidence="8" type="ORF">SAMN04487997_1914</name>
</gene>
<dbReference type="OrthoDB" id="9764652at2"/>
<dbReference type="PANTHER" id="PTHR30026:SF20">
    <property type="entry name" value="OUTER MEMBRANE PROTEIN TOLC"/>
    <property type="match status" value="1"/>
</dbReference>
<evidence type="ECO:0000256" key="2">
    <source>
        <dbReference type="ARBA" id="ARBA00007613"/>
    </source>
</evidence>
<evidence type="ECO:0000313" key="9">
    <source>
        <dbReference type="Proteomes" id="UP000199420"/>
    </source>
</evidence>
<dbReference type="InterPro" id="IPR003423">
    <property type="entry name" value="OMP_efflux"/>
</dbReference>
<evidence type="ECO:0000256" key="4">
    <source>
        <dbReference type="ARBA" id="ARBA00022452"/>
    </source>
</evidence>
<evidence type="ECO:0000256" key="5">
    <source>
        <dbReference type="ARBA" id="ARBA00022692"/>
    </source>
</evidence>
<evidence type="ECO:0000256" key="3">
    <source>
        <dbReference type="ARBA" id="ARBA00022448"/>
    </source>
</evidence>
<dbReference type="InterPro" id="IPR051906">
    <property type="entry name" value="TolC-like"/>
</dbReference>